<sequence>MDRMDQLTRYPQRGGDRRLLDEILDEGVVAVLSTVADGLPWSIPIAYARVGERIVLHGSTGAGALRHVAAGAPATVTVTHLDALVVADTAFDHSMNYRSAVLRGVLEPVTVDGTELLDAFTDALLPGRSGELRAHTRKELAATTVLTLPITEDNWIAKARTGGASSSEGGWSGVLPLRKGYARIEPTPGQDLPVPASVRAAVDGGRAEDRRAYAS</sequence>
<evidence type="ECO:0000256" key="1">
    <source>
        <dbReference type="SAM" id="MobiDB-lite"/>
    </source>
</evidence>
<dbReference type="Proteomes" id="UP000676853">
    <property type="component" value="Unassembled WGS sequence"/>
</dbReference>
<dbReference type="InterPro" id="IPR024747">
    <property type="entry name" value="Pyridox_Oxase-rel"/>
</dbReference>
<name>A0ABS5NF83_TSUPA</name>
<dbReference type="PANTHER" id="PTHR34071">
    <property type="entry name" value="5-NITROIMIDAZOLE ANTIBIOTICS RESISTANCE PROTEIN, NIMA-FAMILY-RELATED PROTEIN-RELATED"/>
    <property type="match status" value="1"/>
</dbReference>
<reference evidence="2 3" key="1">
    <citation type="submission" date="2021-04" db="EMBL/GenBank/DDBJ databases">
        <title>Whole genome sequence analysis of a thiophenic sulfur metabolizing bacteria.</title>
        <authorList>
            <person name="Akhtar N."/>
            <person name="Akram J."/>
            <person name="Aslam A."/>
        </authorList>
    </citation>
    <scope>NUCLEOTIDE SEQUENCE [LARGE SCALE GENOMIC DNA]</scope>
    <source>
        <strain evidence="2 3">3OW</strain>
    </source>
</reference>
<gene>
    <name evidence="2" type="ORF">KFZ73_17095</name>
</gene>
<accession>A0ABS5NF83</accession>
<dbReference type="PANTHER" id="PTHR34071:SF2">
    <property type="entry name" value="FLAVIN-NUCLEOTIDE-BINDING PROTEIN"/>
    <property type="match status" value="1"/>
</dbReference>
<proteinExistence type="predicted"/>
<dbReference type="Pfam" id="PF12900">
    <property type="entry name" value="Pyridox_ox_2"/>
    <property type="match status" value="1"/>
</dbReference>
<keyword evidence="3" id="KW-1185">Reference proteome</keyword>
<organism evidence="2 3">
    <name type="scientific">Tsukamurella paurometabola</name>
    <name type="common">Corynebacterium paurometabolum</name>
    <dbReference type="NCBI Taxonomy" id="2061"/>
    <lineage>
        <taxon>Bacteria</taxon>
        <taxon>Bacillati</taxon>
        <taxon>Actinomycetota</taxon>
        <taxon>Actinomycetes</taxon>
        <taxon>Mycobacteriales</taxon>
        <taxon>Tsukamurellaceae</taxon>
        <taxon>Tsukamurella</taxon>
    </lineage>
</organism>
<protein>
    <submittedName>
        <fullName evidence="2">Pyridoxamine 5'-phosphate oxidase family protein</fullName>
    </submittedName>
</protein>
<dbReference type="SUPFAM" id="SSF50475">
    <property type="entry name" value="FMN-binding split barrel"/>
    <property type="match status" value="1"/>
</dbReference>
<dbReference type="InterPro" id="IPR012349">
    <property type="entry name" value="Split_barrel_FMN-bd"/>
</dbReference>
<evidence type="ECO:0000313" key="2">
    <source>
        <dbReference type="EMBL" id="MBS4102949.1"/>
    </source>
</evidence>
<feature type="region of interest" description="Disordered" evidence="1">
    <location>
        <begin position="185"/>
        <end position="215"/>
    </location>
</feature>
<evidence type="ECO:0000313" key="3">
    <source>
        <dbReference type="Proteomes" id="UP000676853"/>
    </source>
</evidence>
<dbReference type="Gene3D" id="2.30.110.10">
    <property type="entry name" value="Electron Transport, Fmn-binding Protein, Chain A"/>
    <property type="match status" value="1"/>
</dbReference>
<comment type="caution">
    <text evidence="2">The sequence shown here is derived from an EMBL/GenBank/DDBJ whole genome shotgun (WGS) entry which is preliminary data.</text>
</comment>
<dbReference type="EMBL" id="JAGXOE010000046">
    <property type="protein sequence ID" value="MBS4102949.1"/>
    <property type="molecule type" value="Genomic_DNA"/>
</dbReference>
<feature type="compositionally biased region" description="Basic and acidic residues" evidence="1">
    <location>
        <begin position="205"/>
        <end position="215"/>
    </location>
</feature>